<proteinExistence type="predicted"/>
<keyword evidence="1" id="KW-1133">Transmembrane helix</keyword>
<dbReference type="EMBL" id="HBHR01017160">
    <property type="protein sequence ID" value="CAD9868420.1"/>
    <property type="molecule type" value="Transcribed_RNA"/>
</dbReference>
<evidence type="ECO:0000256" key="1">
    <source>
        <dbReference type="SAM" id="Phobius"/>
    </source>
</evidence>
<feature type="transmembrane region" description="Helical" evidence="1">
    <location>
        <begin position="61"/>
        <end position="79"/>
    </location>
</feature>
<evidence type="ECO:0000313" key="2">
    <source>
        <dbReference type="EMBL" id="CAD9868420.1"/>
    </source>
</evidence>
<dbReference type="AlphaFoldDB" id="A0A6U1PBJ4"/>
<accession>A0A6U1PBJ4</accession>
<feature type="transmembrane region" description="Helical" evidence="1">
    <location>
        <begin position="32"/>
        <end position="54"/>
    </location>
</feature>
<reference evidence="3" key="1">
    <citation type="submission" date="2021-01" db="EMBL/GenBank/DDBJ databases">
        <authorList>
            <person name="Corre E."/>
            <person name="Pelletier E."/>
            <person name="Niang G."/>
            <person name="Scheremetjew M."/>
            <person name="Finn R."/>
            <person name="Kale V."/>
            <person name="Holt S."/>
            <person name="Cochrane G."/>
            <person name="Meng A."/>
            <person name="Brown T."/>
            <person name="Cohen L."/>
        </authorList>
    </citation>
    <scope>NUCLEOTIDE SEQUENCE</scope>
    <source>
        <strain evidence="3">CCMP1661</strain>
    </source>
</reference>
<name>A0A6U1PBJ4_9STRA</name>
<feature type="transmembrane region" description="Helical" evidence="1">
    <location>
        <begin position="91"/>
        <end position="112"/>
    </location>
</feature>
<organism evidence="3">
    <name type="scientific">Fibrocapsa japonica</name>
    <dbReference type="NCBI Taxonomy" id="94617"/>
    <lineage>
        <taxon>Eukaryota</taxon>
        <taxon>Sar</taxon>
        <taxon>Stramenopiles</taxon>
        <taxon>Ochrophyta</taxon>
        <taxon>Raphidophyceae</taxon>
        <taxon>Chattonellales</taxon>
        <taxon>Chattonellaceae</taxon>
        <taxon>Fibrocapsa</taxon>
    </lineage>
</organism>
<sequence length="128" mass="14087">MDLHPENHEISGTEVPGGPELPALGTPQVQCLVPALMAALALHSVGAVFEGILLGKLDQIFMAKSYLVTSVIVSLYEVLYAQRRGGRLELVWGGMIVYNISRIVQFSARLWWKGRSGKREEKAQLKLA</sequence>
<keyword evidence="1" id="KW-0472">Membrane</keyword>
<gene>
    <name evidence="2" type="ORF">FJAP1339_LOCUS8580</name>
    <name evidence="3" type="ORF">FJAP1339_LOCUS8581</name>
</gene>
<keyword evidence="1" id="KW-0812">Transmembrane</keyword>
<evidence type="ECO:0000313" key="3">
    <source>
        <dbReference type="EMBL" id="CAD9868422.1"/>
    </source>
</evidence>
<dbReference type="EMBL" id="HBHR01017161">
    <property type="protein sequence ID" value="CAD9868422.1"/>
    <property type="molecule type" value="Transcribed_RNA"/>
</dbReference>
<protein>
    <submittedName>
        <fullName evidence="3">Uncharacterized protein</fullName>
    </submittedName>
</protein>